<accession>A0A2X4RDQ0</accession>
<comment type="caution">
    <text evidence="1">The sequence shown here is derived from an EMBL/GenBank/DDBJ whole genome shotgun (WGS) entry which is preliminary data.</text>
</comment>
<dbReference type="RefSeq" id="WP_041215298.1">
    <property type="nucleotide sequence ID" value="NZ_CAWMGF010000045.1"/>
</dbReference>
<dbReference type="Proteomes" id="UP001161704">
    <property type="component" value="Unassembled WGS sequence"/>
</dbReference>
<dbReference type="PROSITE" id="PS51257">
    <property type="entry name" value="PROKAR_LIPOPROTEIN"/>
    <property type="match status" value="1"/>
</dbReference>
<name>A0A2X4RDQ0_AERCA</name>
<organism evidence="1 2">
    <name type="scientific">Aeromonas caviae</name>
    <name type="common">Aeromonas punctata</name>
    <dbReference type="NCBI Taxonomy" id="648"/>
    <lineage>
        <taxon>Bacteria</taxon>
        <taxon>Pseudomonadati</taxon>
        <taxon>Pseudomonadota</taxon>
        <taxon>Gammaproteobacteria</taxon>
        <taxon>Aeromonadales</taxon>
        <taxon>Aeromonadaceae</taxon>
        <taxon>Aeromonas</taxon>
    </lineage>
</organism>
<dbReference type="InterPro" id="IPR025485">
    <property type="entry name" value="DUF4377"/>
</dbReference>
<dbReference type="GeneID" id="48822729"/>
<reference evidence="1" key="1">
    <citation type="submission" date="2022-09" db="EMBL/GenBank/DDBJ databases">
        <title>Intensive care unit water sources are persistently colonized with multi-drug resistant bacteria and are the site of extensive horizontal gene transfer of antibiotic resistance genes.</title>
        <authorList>
            <person name="Diorio-Toth L."/>
        </authorList>
    </citation>
    <scope>NUCLEOTIDE SEQUENCE</scope>
    <source>
        <strain evidence="1">GD03710</strain>
    </source>
</reference>
<protein>
    <submittedName>
        <fullName evidence="1">DUF4377 domain-containing protein</fullName>
    </submittedName>
</protein>
<dbReference type="EMBL" id="JAOCIZ010000048">
    <property type="protein sequence ID" value="MDH1505938.1"/>
    <property type="molecule type" value="Genomic_DNA"/>
</dbReference>
<sequence>MKSPLLLSSALLLSACQSAPTTETLYIQDKLADCVGVAPMKCMQVRSQPGESWSLFYQQIEGFTFEPGFRYQLEVSKEQLADVPADAPSLRYQLIKVVSKEPVR</sequence>
<dbReference type="AlphaFoldDB" id="A0A2X4RDQ0"/>
<gene>
    <name evidence="1" type="ORF">N5I20_12810</name>
</gene>
<dbReference type="OrthoDB" id="7871744at2"/>
<dbReference type="Pfam" id="PF14302">
    <property type="entry name" value="DUF4377"/>
    <property type="match status" value="1"/>
</dbReference>
<evidence type="ECO:0000313" key="2">
    <source>
        <dbReference type="Proteomes" id="UP001161704"/>
    </source>
</evidence>
<evidence type="ECO:0000313" key="1">
    <source>
        <dbReference type="EMBL" id="MDH1505938.1"/>
    </source>
</evidence>
<proteinExistence type="predicted"/>